<proteinExistence type="predicted"/>
<sequence>MLGKVIKYNRRNDNIKSKYITLKDNAYAYSQSSLSFVLRNSLVEEGERIYYFDVFITVENIKYKLKIALFDSDFDNLKGFKYGTPISECYFIEPDFHLTVLHFGDEDLVVYVNIDSGLRYANVATESGIAIKLNVTKDKFDHFINQLLSINDAY</sequence>
<organism evidence="1 2">
    <name type="scientific">Staphylococcus felis</name>
    <dbReference type="NCBI Taxonomy" id="46127"/>
    <lineage>
        <taxon>Bacteria</taxon>
        <taxon>Bacillati</taxon>
        <taxon>Bacillota</taxon>
        <taxon>Bacilli</taxon>
        <taxon>Bacillales</taxon>
        <taxon>Staphylococcaceae</taxon>
        <taxon>Staphylococcus</taxon>
    </lineage>
</organism>
<evidence type="ECO:0000313" key="2">
    <source>
        <dbReference type="Proteomes" id="UP000256562"/>
    </source>
</evidence>
<reference evidence="1 2" key="1">
    <citation type="journal article" date="2018" name="Vet. Microbiol.">
        <title>Characterisation of Staphylococcus felis isolated from cats using whole genome sequencing.</title>
        <authorList>
            <person name="Worthing K."/>
            <person name="Pang S."/>
            <person name="Trott D.J."/>
            <person name="Abraham S."/>
            <person name="Coombs G.W."/>
            <person name="Jordan D."/>
            <person name="McIntyre L."/>
            <person name="Davies M.R."/>
            <person name="Norris J."/>
        </authorList>
    </citation>
    <scope>NUCLEOTIDE SEQUENCE [LARGE SCALE GENOMIC DNA]</scope>
    <source>
        <strain evidence="1 2">F9</strain>
    </source>
</reference>
<name>A0A3E0IS57_9STAP</name>
<dbReference type="EMBL" id="QKXQ01000080">
    <property type="protein sequence ID" value="REH99755.1"/>
    <property type="molecule type" value="Genomic_DNA"/>
</dbReference>
<dbReference type="Proteomes" id="UP000256562">
    <property type="component" value="Unassembled WGS sequence"/>
</dbReference>
<gene>
    <name evidence="1" type="ORF">DOS83_01835</name>
</gene>
<dbReference type="RefSeq" id="WP_116093675.1">
    <property type="nucleotide sequence ID" value="NZ_QKXQ01000080.1"/>
</dbReference>
<dbReference type="AlphaFoldDB" id="A0A3E0IS57"/>
<protein>
    <submittedName>
        <fullName evidence="1">Uncharacterized protein</fullName>
    </submittedName>
</protein>
<accession>A0A3E0IS57</accession>
<evidence type="ECO:0000313" key="1">
    <source>
        <dbReference type="EMBL" id="REH99755.1"/>
    </source>
</evidence>
<comment type="caution">
    <text evidence="1">The sequence shown here is derived from an EMBL/GenBank/DDBJ whole genome shotgun (WGS) entry which is preliminary data.</text>
</comment>